<accession>A0A921UED7</accession>
<feature type="chain" id="PRO_5037548664" evidence="2">
    <location>
        <begin position="23"/>
        <end position="116"/>
    </location>
</feature>
<organism evidence="3 4">
    <name type="scientific">Sorghum bicolor</name>
    <name type="common">Sorghum</name>
    <name type="synonym">Sorghum vulgare</name>
    <dbReference type="NCBI Taxonomy" id="4558"/>
    <lineage>
        <taxon>Eukaryota</taxon>
        <taxon>Viridiplantae</taxon>
        <taxon>Streptophyta</taxon>
        <taxon>Embryophyta</taxon>
        <taxon>Tracheophyta</taxon>
        <taxon>Spermatophyta</taxon>
        <taxon>Magnoliopsida</taxon>
        <taxon>Liliopsida</taxon>
        <taxon>Poales</taxon>
        <taxon>Poaceae</taxon>
        <taxon>PACMAD clade</taxon>
        <taxon>Panicoideae</taxon>
        <taxon>Andropogonodae</taxon>
        <taxon>Andropogoneae</taxon>
        <taxon>Sorghinae</taxon>
        <taxon>Sorghum</taxon>
    </lineage>
</organism>
<evidence type="ECO:0000256" key="2">
    <source>
        <dbReference type="SAM" id="SignalP"/>
    </source>
</evidence>
<reference evidence="3" key="2">
    <citation type="submission" date="2020-10" db="EMBL/GenBank/DDBJ databases">
        <authorList>
            <person name="Cooper E.A."/>
            <person name="Brenton Z.W."/>
            <person name="Flinn B.S."/>
            <person name="Jenkins J."/>
            <person name="Shu S."/>
            <person name="Flowers D."/>
            <person name="Luo F."/>
            <person name="Wang Y."/>
            <person name="Xia P."/>
            <person name="Barry K."/>
            <person name="Daum C."/>
            <person name="Lipzen A."/>
            <person name="Yoshinaga Y."/>
            <person name="Schmutz J."/>
            <person name="Saski C."/>
            <person name="Vermerris W."/>
            <person name="Kresovich S."/>
        </authorList>
    </citation>
    <scope>NUCLEOTIDE SEQUENCE</scope>
</reference>
<feature type="compositionally biased region" description="Pro residues" evidence="1">
    <location>
        <begin position="48"/>
        <end position="71"/>
    </location>
</feature>
<evidence type="ECO:0000256" key="1">
    <source>
        <dbReference type="SAM" id="MobiDB-lite"/>
    </source>
</evidence>
<reference evidence="3" key="1">
    <citation type="journal article" date="2019" name="BMC Genomics">
        <title>A new reference genome for Sorghum bicolor reveals high levels of sequence similarity between sweet and grain genotypes: implications for the genetics of sugar metabolism.</title>
        <authorList>
            <person name="Cooper E.A."/>
            <person name="Brenton Z.W."/>
            <person name="Flinn B.S."/>
            <person name="Jenkins J."/>
            <person name="Shu S."/>
            <person name="Flowers D."/>
            <person name="Luo F."/>
            <person name="Wang Y."/>
            <person name="Xia P."/>
            <person name="Barry K."/>
            <person name="Daum C."/>
            <person name="Lipzen A."/>
            <person name="Yoshinaga Y."/>
            <person name="Schmutz J."/>
            <person name="Saski C."/>
            <person name="Vermerris W."/>
            <person name="Kresovich S."/>
        </authorList>
    </citation>
    <scope>NUCLEOTIDE SEQUENCE</scope>
</reference>
<keyword evidence="2" id="KW-0732">Signal</keyword>
<evidence type="ECO:0000313" key="3">
    <source>
        <dbReference type="EMBL" id="KAG0528867.1"/>
    </source>
</evidence>
<feature type="region of interest" description="Disordered" evidence="1">
    <location>
        <begin position="32"/>
        <end position="73"/>
    </location>
</feature>
<dbReference type="AlphaFoldDB" id="A0A921UED7"/>
<dbReference type="Proteomes" id="UP000807115">
    <property type="component" value="Chromosome 5"/>
</dbReference>
<name>A0A921UED7_SORBI</name>
<gene>
    <name evidence="3" type="ORF">BDA96_05G049400</name>
</gene>
<dbReference type="EMBL" id="CM027684">
    <property type="protein sequence ID" value="KAG0528867.1"/>
    <property type="molecule type" value="Genomic_DNA"/>
</dbReference>
<protein>
    <submittedName>
        <fullName evidence="3">Uncharacterized protein</fullName>
    </submittedName>
</protein>
<sequence>MPPEWGRRWWLAASGMPPFLRTLSTSLCDLHASGGVDESTAPTRSEPSSPPPLCSPTPAPPPRRHPPPPTSPMGNLDIWDVVVVKVLASSWGSALARVVMVFSDCCSIFSGDVAVG</sequence>
<proteinExistence type="predicted"/>
<comment type="caution">
    <text evidence="3">The sequence shown here is derived from an EMBL/GenBank/DDBJ whole genome shotgun (WGS) entry which is preliminary data.</text>
</comment>
<evidence type="ECO:0000313" key="4">
    <source>
        <dbReference type="Proteomes" id="UP000807115"/>
    </source>
</evidence>
<feature type="signal peptide" evidence="2">
    <location>
        <begin position="1"/>
        <end position="22"/>
    </location>
</feature>